<keyword evidence="2" id="KW-1185">Reference proteome</keyword>
<dbReference type="OrthoDB" id="312197at2759"/>
<gene>
    <name evidence="1" type="ORF">POCTA_138.1.T1310099</name>
</gene>
<protein>
    <submittedName>
        <fullName evidence="1">Uncharacterized protein</fullName>
    </submittedName>
</protein>
<evidence type="ECO:0000313" key="1">
    <source>
        <dbReference type="EMBL" id="CAD8203957.1"/>
    </source>
</evidence>
<dbReference type="Proteomes" id="UP000683925">
    <property type="component" value="Unassembled WGS sequence"/>
</dbReference>
<organism evidence="1 2">
    <name type="scientific">Paramecium octaurelia</name>
    <dbReference type="NCBI Taxonomy" id="43137"/>
    <lineage>
        <taxon>Eukaryota</taxon>
        <taxon>Sar</taxon>
        <taxon>Alveolata</taxon>
        <taxon>Ciliophora</taxon>
        <taxon>Intramacronucleata</taxon>
        <taxon>Oligohymenophorea</taxon>
        <taxon>Peniculida</taxon>
        <taxon>Parameciidae</taxon>
        <taxon>Paramecium</taxon>
    </lineage>
</organism>
<sequence length="146" mass="17421">MDRFEEDFFQQSFNFELLNENLQIGEINSENFCLPGSSENNFIEICKKKIPKQNRYMKACLKSHLKNYSNFRKNQQSQFMQMKRKSNFSASPLKGILKMPQSHQNIYFQSSEIKSSEYKKERFKLSDKMTGKRRPKRITEIQKAIV</sequence>
<dbReference type="OMA" id="MESIIEC"/>
<proteinExistence type="predicted"/>
<name>A0A8S1XSB6_PAROT</name>
<accession>A0A8S1XSB6</accession>
<comment type="caution">
    <text evidence="1">The sequence shown here is derived from an EMBL/GenBank/DDBJ whole genome shotgun (WGS) entry which is preliminary data.</text>
</comment>
<dbReference type="EMBL" id="CAJJDP010000131">
    <property type="protein sequence ID" value="CAD8203957.1"/>
    <property type="molecule type" value="Genomic_DNA"/>
</dbReference>
<reference evidence="1" key="1">
    <citation type="submission" date="2021-01" db="EMBL/GenBank/DDBJ databases">
        <authorList>
            <consortium name="Genoscope - CEA"/>
            <person name="William W."/>
        </authorList>
    </citation>
    <scope>NUCLEOTIDE SEQUENCE</scope>
</reference>
<evidence type="ECO:0000313" key="2">
    <source>
        <dbReference type="Proteomes" id="UP000683925"/>
    </source>
</evidence>
<dbReference type="AlphaFoldDB" id="A0A8S1XSB6"/>